<name>A0AAD9TA87_EUCGR</name>
<dbReference type="InterPro" id="IPR006575">
    <property type="entry name" value="RWD_dom"/>
</dbReference>
<evidence type="ECO:0000313" key="5">
    <source>
        <dbReference type="EMBL" id="KAK2631913.1"/>
    </source>
</evidence>
<gene>
    <name evidence="5" type="ORF">EUGRSUZ_L02279</name>
</gene>
<dbReference type="SUPFAM" id="SSF54495">
    <property type="entry name" value="UBC-like"/>
    <property type="match status" value="1"/>
</dbReference>
<dbReference type="FunFam" id="3.10.110.10:FF:000050">
    <property type="entry name" value="eIF-2-alpha kinase GCN2"/>
    <property type="match status" value="1"/>
</dbReference>
<dbReference type="EMBL" id="MU848977">
    <property type="protein sequence ID" value="KAK2631913.1"/>
    <property type="molecule type" value="Genomic_DNA"/>
</dbReference>
<accession>A0AAD9TA87</accession>
<dbReference type="GO" id="GO:0033554">
    <property type="term" value="P:cellular response to stress"/>
    <property type="evidence" value="ECO:0007669"/>
    <property type="project" value="UniProtKB-ARBA"/>
</dbReference>
<dbReference type="GO" id="GO:0004672">
    <property type="term" value="F:protein kinase activity"/>
    <property type="evidence" value="ECO:0007669"/>
    <property type="project" value="InterPro"/>
</dbReference>
<feature type="region of interest" description="Disordered" evidence="2">
    <location>
        <begin position="1"/>
        <end position="30"/>
    </location>
</feature>
<dbReference type="PROSITE" id="PS50011">
    <property type="entry name" value="PROTEIN_KINASE_DOM"/>
    <property type="match status" value="1"/>
</dbReference>
<dbReference type="Gene3D" id="3.10.110.10">
    <property type="entry name" value="Ubiquitin Conjugating Enzyme"/>
    <property type="match status" value="1"/>
</dbReference>
<dbReference type="AlphaFoldDB" id="A0AAD9TA87"/>
<comment type="caution">
    <text evidence="5">The sequence shown here is derived from an EMBL/GenBank/DDBJ whole genome shotgun (WGS) entry which is preliminary data.</text>
</comment>
<feature type="binding site" evidence="1">
    <location>
        <position position="447"/>
    </location>
    <ligand>
        <name>ATP</name>
        <dbReference type="ChEBI" id="CHEBI:30616"/>
    </ligand>
</feature>
<protein>
    <recommendedName>
        <fullName evidence="7">RWD domain-containing protein</fullName>
    </recommendedName>
</protein>
<evidence type="ECO:0000259" key="3">
    <source>
        <dbReference type="PROSITE" id="PS50011"/>
    </source>
</evidence>
<evidence type="ECO:0000313" key="6">
    <source>
        <dbReference type="Proteomes" id="UP000030711"/>
    </source>
</evidence>
<dbReference type="Pfam" id="PF05773">
    <property type="entry name" value="RWD"/>
    <property type="match status" value="1"/>
</dbReference>
<dbReference type="PANTHER" id="PTHR12292">
    <property type="entry name" value="RWD DOMAIN-CONTAINING PROTEIN"/>
    <property type="match status" value="1"/>
</dbReference>
<feature type="domain" description="RWD" evidence="4">
    <location>
        <begin position="35"/>
        <end position="143"/>
    </location>
</feature>
<dbReference type="GO" id="GO:0051246">
    <property type="term" value="P:regulation of protein metabolic process"/>
    <property type="evidence" value="ECO:0007669"/>
    <property type="project" value="UniProtKB-ARBA"/>
</dbReference>
<reference evidence="5 6" key="1">
    <citation type="journal article" date="2014" name="Nature">
        <title>The genome of Eucalyptus grandis.</title>
        <authorList>
            <person name="Myburg A.A."/>
            <person name="Grattapaglia D."/>
            <person name="Tuskan G.A."/>
            <person name="Hellsten U."/>
            <person name="Hayes R.D."/>
            <person name="Grimwood J."/>
            <person name="Jenkins J."/>
            <person name="Lindquist E."/>
            <person name="Tice H."/>
            <person name="Bauer D."/>
            <person name="Goodstein D.M."/>
            <person name="Dubchak I."/>
            <person name="Poliakov A."/>
            <person name="Mizrachi E."/>
            <person name="Kullan A.R."/>
            <person name="Hussey S.G."/>
            <person name="Pinard D."/>
            <person name="van der Merwe K."/>
            <person name="Singh P."/>
            <person name="van Jaarsveld I."/>
            <person name="Silva-Junior O.B."/>
            <person name="Togawa R.C."/>
            <person name="Pappas M.R."/>
            <person name="Faria D.A."/>
            <person name="Sansaloni C.P."/>
            <person name="Petroli C.D."/>
            <person name="Yang X."/>
            <person name="Ranjan P."/>
            <person name="Tschaplinski T.J."/>
            <person name="Ye C.Y."/>
            <person name="Li T."/>
            <person name="Sterck L."/>
            <person name="Vanneste K."/>
            <person name="Murat F."/>
            <person name="Soler M."/>
            <person name="Clemente H.S."/>
            <person name="Saidi N."/>
            <person name="Cassan-Wang H."/>
            <person name="Dunand C."/>
            <person name="Hefer C.A."/>
            <person name="Bornberg-Bauer E."/>
            <person name="Kersting A.R."/>
            <person name="Vining K."/>
            <person name="Amarasinghe V."/>
            <person name="Ranik M."/>
            <person name="Naithani S."/>
            <person name="Elser J."/>
            <person name="Boyd A.E."/>
            <person name="Liston A."/>
            <person name="Spatafora J.W."/>
            <person name="Dharmwardhana P."/>
            <person name="Raja R."/>
            <person name="Sullivan C."/>
            <person name="Romanel E."/>
            <person name="Alves-Ferreira M."/>
            <person name="Kulheim C."/>
            <person name="Foley W."/>
            <person name="Carocha V."/>
            <person name="Paiva J."/>
            <person name="Kudrna D."/>
            <person name="Brommonschenkel S.H."/>
            <person name="Pasquali G."/>
            <person name="Byrne M."/>
            <person name="Rigault P."/>
            <person name="Tibbits J."/>
            <person name="Spokevicius A."/>
            <person name="Jones R.C."/>
            <person name="Steane D.A."/>
            <person name="Vaillancourt R.E."/>
            <person name="Potts B.M."/>
            <person name="Joubert F."/>
            <person name="Barry K."/>
            <person name="Pappas G.J."/>
            <person name="Strauss S.H."/>
            <person name="Jaiswal P."/>
            <person name="Grima-Pettenati J."/>
            <person name="Salse J."/>
            <person name="Van de Peer Y."/>
            <person name="Rokhsar D.S."/>
            <person name="Schmutz J."/>
        </authorList>
    </citation>
    <scope>NUCLEOTIDE SEQUENCE [LARGE SCALE GENOMIC DNA]</scope>
    <source>
        <strain evidence="6">cv. BRASUZ1</strain>
        <tissue evidence="5">Leaf extractions</tissue>
    </source>
</reference>
<dbReference type="GO" id="GO:0010468">
    <property type="term" value="P:regulation of gene expression"/>
    <property type="evidence" value="ECO:0007669"/>
    <property type="project" value="UniProtKB-ARBA"/>
</dbReference>
<evidence type="ECO:0000256" key="1">
    <source>
        <dbReference type="PROSITE-ProRule" id="PRU10141"/>
    </source>
</evidence>
<feature type="region of interest" description="Disordered" evidence="2">
    <location>
        <begin position="261"/>
        <end position="316"/>
    </location>
</feature>
<dbReference type="CDD" id="cd23818">
    <property type="entry name" value="RWD_RNF25"/>
    <property type="match status" value="1"/>
</dbReference>
<dbReference type="InterPro" id="IPR040213">
    <property type="entry name" value="GIR2-like"/>
</dbReference>
<dbReference type="SUPFAM" id="SSF56112">
    <property type="entry name" value="Protein kinase-like (PK-like)"/>
    <property type="match status" value="1"/>
</dbReference>
<dbReference type="PROSITE" id="PS50908">
    <property type="entry name" value="RWD"/>
    <property type="match status" value="1"/>
</dbReference>
<dbReference type="GO" id="GO:0005524">
    <property type="term" value="F:ATP binding"/>
    <property type="evidence" value="ECO:0007669"/>
    <property type="project" value="UniProtKB-UniRule"/>
</dbReference>
<evidence type="ECO:0008006" key="7">
    <source>
        <dbReference type="Google" id="ProtNLM"/>
    </source>
</evidence>
<dbReference type="InterPro" id="IPR017441">
    <property type="entry name" value="Protein_kinase_ATP_BS"/>
</dbReference>
<dbReference type="Gene3D" id="3.30.200.20">
    <property type="entry name" value="Phosphorylase Kinase, domain 1"/>
    <property type="match status" value="1"/>
</dbReference>
<evidence type="ECO:0000256" key="2">
    <source>
        <dbReference type="SAM" id="MobiDB-lite"/>
    </source>
</evidence>
<feature type="domain" description="Protein kinase" evidence="3">
    <location>
        <begin position="417"/>
        <end position="462"/>
    </location>
</feature>
<dbReference type="InterPro" id="IPR016135">
    <property type="entry name" value="UBQ-conjugating_enzyme/RWD"/>
</dbReference>
<organism evidence="5 6">
    <name type="scientific">Eucalyptus grandis</name>
    <name type="common">Flooded gum</name>
    <dbReference type="NCBI Taxonomy" id="71139"/>
    <lineage>
        <taxon>Eukaryota</taxon>
        <taxon>Viridiplantae</taxon>
        <taxon>Streptophyta</taxon>
        <taxon>Embryophyta</taxon>
        <taxon>Tracheophyta</taxon>
        <taxon>Spermatophyta</taxon>
        <taxon>Magnoliopsida</taxon>
        <taxon>eudicotyledons</taxon>
        <taxon>Gunneridae</taxon>
        <taxon>Pentapetalae</taxon>
        <taxon>rosids</taxon>
        <taxon>malvids</taxon>
        <taxon>Myrtales</taxon>
        <taxon>Myrtaceae</taxon>
        <taxon>Myrtoideae</taxon>
        <taxon>Eucalypteae</taxon>
        <taxon>Eucalyptus</taxon>
    </lineage>
</organism>
<dbReference type="SMART" id="SM00591">
    <property type="entry name" value="RWD"/>
    <property type="match status" value="1"/>
</dbReference>
<dbReference type="InterPro" id="IPR000719">
    <property type="entry name" value="Prot_kinase_dom"/>
</dbReference>
<feature type="non-terminal residue" evidence="5">
    <location>
        <position position="462"/>
    </location>
</feature>
<feature type="compositionally biased region" description="Basic residues" evidence="2">
    <location>
        <begin position="1"/>
        <end position="19"/>
    </location>
</feature>
<keyword evidence="1" id="KW-0547">Nucleotide-binding</keyword>
<sequence length="462" mass="51379">MGQGSKKKKKGGKRSKGRTPSKDKHADEDNELLAEEITALSAIFQEDCKVAETPPKIVMKLRPYSKDTGFDDLDVSALLFVRCLPGYPHKCPKLKIIPEKGLSEADADKLLSLLHELANSNAREGRVMIYNLVEAAQEFLSEIVPLNQAQKSVPCSTKDDNDPLFQKDMAASLNKGGSSREPFVYGFVDLFGSSGESWHWGLSMDQRSEKNSSVQLHASGVSKFRSQLPDKKVNKGLKLQTMLDKKQPSVLFPTNNLEKLEEENDNDEKSMSTSSSNGNNDDDDNDDSSGCNFDDVDDDHDHVHSDSLSSESTIHHQAPQIVKKDLMLVHLLRLACAFKGPLSDACPQIALELNNLGILSDWVRDLALKQSSLFKRTFDHAFQQHATSSKVSQFWKPTADMGQPSTLPPSSRYLNDFEELQTLGHGGFGHVVLCKNKLDGRQYAVKKIRLKDKSLPLNDRIL</sequence>
<dbReference type="PROSITE" id="PS00107">
    <property type="entry name" value="PROTEIN_KINASE_ATP"/>
    <property type="match status" value="1"/>
</dbReference>
<keyword evidence="1" id="KW-0067">ATP-binding</keyword>
<dbReference type="Proteomes" id="UP000030711">
    <property type="component" value="Unassembled WGS sequence"/>
</dbReference>
<dbReference type="GO" id="GO:0009893">
    <property type="term" value="P:positive regulation of metabolic process"/>
    <property type="evidence" value="ECO:0007669"/>
    <property type="project" value="UniProtKB-ARBA"/>
</dbReference>
<evidence type="ECO:0000259" key="4">
    <source>
        <dbReference type="PROSITE" id="PS50908"/>
    </source>
</evidence>
<proteinExistence type="predicted"/>
<keyword evidence="6" id="KW-1185">Reference proteome</keyword>
<dbReference type="InterPro" id="IPR011009">
    <property type="entry name" value="Kinase-like_dom_sf"/>
</dbReference>